<evidence type="ECO:0000256" key="1">
    <source>
        <dbReference type="ARBA" id="ARBA00006817"/>
    </source>
</evidence>
<dbReference type="PATRIC" id="fig|1304281.5.peg.12"/>
<comment type="similarity">
    <text evidence="1">Belongs to the AHA1 family.</text>
</comment>
<dbReference type="Gene3D" id="3.30.530.20">
    <property type="match status" value="1"/>
</dbReference>
<dbReference type="Pfam" id="PF08327">
    <property type="entry name" value="AHSA1"/>
    <property type="match status" value="1"/>
</dbReference>
<sequence length="152" mass="17552">MENQNFAEAGMLIRKPVAEVFNAFVNPEVTTNFWFTKSTGKLEEGEEVIWTWEMYDLHVPVKVAQIVPNELIEVEWGNYNEMNRVVFTFKKIAENETFVQVVNDLFKGNAEELKSQIRDSTGGFNLVMAGCKAWLEFGIHLNLIRDRFPMGK</sequence>
<proteinExistence type="inferred from homology"/>
<dbReference type="EMBL" id="LFNG01000001">
    <property type="protein sequence ID" value="KMQ72739.1"/>
    <property type="molecule type" value="Genomic_DNA"/>
</dbReference>
<organism evidence="3 4">
    <name type="scientific">Chryseobacterium koreense CCUG 49689</name>
    <dbReference type="NCBI Taxonomy" id="1304281"/>
    <lineage>
        <taxon>Bacteria</taxon>
        <taxon>Pseudomonadati</taxon>
        <taxon>Bacteroidota</taxon>
        <taxon>Flavobacteriia</taxon>
        <taxon>Flavobacteriales</taxon>
        <taxon>Weeksellaceae</taxon>
        <taxon>Chryseobacterium group</taxon>
        <taxon>Chryseobacterium</taxon>
    </lineage>
</organism>
<comment type="caution">
    <text evidence="3">The sequence shown here is derived from an EMBL/GenBank/DDBJ whole genome shotgun (WGS) entry which is preliminary data.</text>
</comment>
<dbReference type="InterPro" id="IPR013538">
    <property type="entry name" value="ASHA1/2-like_C"/>
</dbReference>
<reference evidence="3 4" key="1">
    <citation type="journal article" date="2004" name="Int. J. Syst. Evol. Microbiol.">
        <title>Kaistella koreensis gen. nov., sp. nov., a novel member of the Chryseobacterium-Bergeyella-Riemerella branch.</title>
        <authorList>
            <person name="Kim M.K."/>
            <person name="Im W.T."/>
            <person name="Shin Y.K."/>
            <person name="Lim J.H."/>
            <person name="Kim S.H."/>
            <person name="Lee B.C."/>
            <person name="Park M.Y."/>
            <person name="Lee K.Y."/>
            <person name="Lee S.T."/>
        </authorList>
    </citation>
    <scope>NUCLEOTIDE SEQUENCE [LARGE SCALE GENOMIC DNA]</scope>
    <source>
        <strain evidence="3 4">CCUG 49689</strain>
    </source>
</reference>
<dbReference type="SUPFAM" id="SSF55961">
    <property type="entry name" value="Bet v1-like"/>
    <property type="match status" value="1"/>
</dbReference>
<keyword evidence="4" id="KW-1185">Reference proteome</keyword>
<accession>A0A0J7J412</accession>
<gene>
    <name evidence="3" type="ORF">ACM44_00055</name>
</gene>
<dbReference type="AlphaFoldDB" id="A0A0J7J412"/>
<feature type="domain" description="Activator of Hsp90 ATPase homologue 1/2-like C-terminal" evidence="2">
    <location>
        <begin position="16"/>
        <end position="126"/>
    </location>
</feature>
<dbReference type="InterPro" id="IPR023393">
    <property type="entry name" value="START-like_dom_sf"/>
</dbReference>
<name>A0A0J7J412_9FLAO</name>
<protein>
    <submittedName>
        <fullName evidence="3">Polyketide cyclase</fullName>
    </submittedName>
</protein>
<dbReference type="CDD" id="cd08901">
    <property type="entry name" value="SRPBCC_CalC_Aha1-like_8"/>
    <property type="match status" value="1"/>
</dbReference>
<dbReference type="STRING" id="1304281.ACM44_00055"/>
<dbReference type="OrthoDB" id="2364866at2"/>
<dbReference type="Proteomes" id="UP000035900">
    <property type="component" value="Unassembled WGS sequence"/>
</dbReference>
<evidence type="ECO:0000313" key="4">
    <source>
        <dbReference type="Proteomes" id="UP000035900"/>
    </source>
</evidence>
<evidence type="ECO:0000313" key="3">
    <source>
        <dbReference type="EMBL" id="KMQ72739.1"/>
    </source>
</evidence>
<evidence type="ECO:0000259" key="2">
    <source>
        <dbReference type="Pfam" id="PF08327"/>
    </source>
</evidence>